<proteinExistence type="predicted"/>
<evidence type="ECO:0000313" key="1">
    <source>
        <dbReference type="EMBL" id="MBD3847409.1"/>
    </source>
</evidence>
<accession>A0A927I0K5</accession>
<protein>
    <submittedName>
        <fullName evidence="1">Uncharacterized protein</fullName>
    </submittedName>
</protein>
<sequence>MNNAFDIYAEIGELRAELAECILTRKERAETQARLDQLLAEADRRREAEEA</sequence>
<name>A0A927I0K5_9HYPH</name>
<comment type="caution">
    <text evidence="1">The sequence shown here is derived from an EMBL/GenBank/DDBJ whole genome shotgun (WGS) entry which is preliminary data.</text>
</comment>
<dbReference type="EMBL" id="JACXWY010000010">
    <property type="protein sequence ID" value="MBD3847409.1"/>
    <property type="molecule type" value="Genomic_DNA"/>
</dbReference>
<organism evidence="1 2">
    <name type="scientific">Bosea spartocytisi</name>
    <dbReference type="NCBI Taxonomy" id="2773451"/>
    <lineage>
        <taxon>Bacteria</taxon>
        <taxon>Pseudomonadati</taxon>
        <taxon>Pseudomonadota</taxon>
        <taxon>Alphaproteobacteria</taxon>
        <taxon>Hyphomicrobiales</taxon>
        <taxon>Boseaceae</taxon>
        <taxon>Bosea</taxon>
    </lineage>
</organism>
<gene>
    <name evidence="1" type="ORF">IED13_17030</name>
</gene>
<dbReference type="AlphaFoldDB" id="A0A927I0K5"/>
<dbReference type="Proteomes" id="UP000619295">
    <property type="component" value="Unassembled WGS sequence"/>
</dbReference>
<reference evidence="1" key="1">
    <citation type="submission" date="2020-09" db="EMBL/GenBank/DDBJ databases">
        <title>Bosea spartocytisi sp. nov. a root nodule endophyte of Spartocytisus supranubius in the high mountain ecosystem fo the Teide National Park (Canary Islands, Spain).</title>
        <authorList>
            <person name="Pulido-Suarez L."/>
            <person name="Peix A."/>
            <person name="Igual J.M."/>
            <person name="Socas-Perez N."/>
            <person name="Velazquez E."/>
            <person name="Flores-Felix J.D."/>
            <person name="Leon-Barrios M."/>
        </authorList>
    </citation>
    <scope>NUCLEOTIDE SEQUENCE</scope>
    <source>
        <strain evidence="1">SSUT16</strain>
    </source>
</reference>
<dbReference type="RefSeq" id="WP_157732863.1">
    <property type="nucleotide sequence ID" value="NZ_JACXWY010000010.1"/>
</dbReference>
<keyword evidence="2" id="KW-1185">Reference proteome</keyword>
<evidence type="ECO:0000313" key="2">
    <source>
        <dbReference type="Proteomes" id="UP000619295"/>
    </source>
</evidence>